<name>A0A2S9I8K4_9GAMM</name>
<dbReference type="RefSeq" id="WP_105594041.1">
    <property type="nucleotide sequence ID" value="NZ_PDET01000013.1"/>
</dbReference>
<evidence type="ECO:0000313" key="2">
    <source>
        <dbReference type="EMBL" id="PRD14106.1"/>
    </source>
</evidence>
<evidence type="ECO:0000256" key="1">
    <source>
        <dbReference type="SAM" id="SignalP"/>
    </source>
</evidence>
<evidence type="ECO:0008006" key="4">
    <source>
        <dbReference type="Google" id="ProtNLM"/>
    </source>
</evidence>
<dbReference type="OrthoDB" id="6540712at2"/>
<dbReference type="Pfam" id="PF10748">
    <property type="entry name" value="HofP"/>
    <property type="match status" value="1"/>
</dbReference>
<sequence>MKFSALLFLLLAMDVGARDPFLPAGAGHCPAGNAVTVPWRLQGIIGRPDRFEGWLTSLSGKRLHVSVNDWAGAGWQVKHIDLRGITLADEQACHPPQKLTFKGENHVKENRVGADSG</sequence>
<evidence type="ECO:0000313" key="3">
    <source>
        <dbReference type="Proteomes" id="UP000239181"/>
    </source>
</evidence>
<dbReference type="AlphaFoldDB" id="A0A2S9I8K4"/>
<proteinExistence type="predicted"/>
<dbReference type="Proteomes" id="UP000239181">
    <property type="component" value="Unassembled WGS sequence"/>
</dbReference>
<comment type="caution">
    <text evidence="2">The sequence shown here is derived from an EMBL/GenBank/DDBJ whole genome shotgun (WGS) entry which is preliminary data.</text>
</comment>
<dbReference type="InterPro" id="IPR019684">
    <property type="entry name" value="HofP"/>
</dbReference>
<feature type="chain" id="PRO_5015597770" description="DUF2531 domain-containing protein" evidence="1">
    <location>
        <begin position="18"/>
        <end position="117"/>
    </location>
</feature>
<organism evidence="2 3">
    <name type="scientific">Pantoea coffeiphila</name>
    <dbReference type="NCBI Taxonomy" id="1465635"/>
    <lineage>
        <taxon>Bacteria</taxon>
        <taxon>Pseudomonadati</taxon>
        <taxon>Pseudomonadota</taxon>
        <taxon>Gammaproteobacteria</taxon>
        <taxon>Enterobacterales</taxon>
        <taxon>Erwiniaceae</taxon>
        <taxon>Pantoea</taxon>
    </lineage>
</organism>
<reference evidence="2 3" key="1">
    <citation type="submission" date="2017-10" db="EMBL/GenBank/DDBJ databases">
        <title>Draft genome of two endophytic bacteria isolated from 'guarana' Paullinia cupana (Mart.) Ducke.</title>
        <authorList>
            <person name="Siqueira K.A."/>
            <person name="Liotti R.G."/>
            <person name="Mendes T.A."/>
            <person name="Soares M.A."/>
        </authorList>
    </citation>
    <scope>NUCLEOTIDE SEQUENCE [LARGE SCALE GENOMIC DNA]</scope>
    <source>
        <strain evidence="2 3">342</strain>
    </source>
</reference>
<feature type="signal peptide" evidence="1">
    <location>
        <begin position="1"/>
        <end position="17"/>
    </location>
</feature>
<keyword evidence="1" id="KW-0732">Signal</keyword>
<dbReference type="EMBL" id="PDET01000013">
    <property type="protein sequence ID" value="PRD14106.1"/>
    <property type="molecule type" value="Genomic_DNA"/>
</dbReference>
<protein>
    <recommendedName>
        <fullName evidence="4">DUF2531 domain-containing protein</fullName>
    </recommendedName>
</protein>
<gene>
    <name evidence="2" type="ORF">CQW29_17600</name>
</gene>
<keyword evidence="3" id="KW-1185">Reference proteome</keyword>
<accession>A0A2S9I8K4</accession>